<accession>A0A1F7U430</accession>
<dbReference type="STRING" id="1802391.A3D72_01855"/>
<gene>
    <name evidence="2" type="ORF">A3D72_01855</name>
</gene>
<feature type="region of interest" description="Disordered" evidence="1">
    <location>
        <begin position="188"/>
        <end position="231"/>
    </location>
</feature>
<feature type="compositionally biased region" description="Polar residues" evidence="1">
    <location>
        <begin position="196"/>
        <end position="214"/>
    </location>
</feature>
<protein>
    <submittedName>
        <fullName evidence="2">Uncharacterized protein</fullName>
    </submittedName>
</protein>
<sequence length="231" mass="25283">MAIASIVAQIKCYYFHMGEDALNKKPEKRHSNIKDVVRNTALAGTLLTQGVAIGVGNADAIKDMFSEKKEVRMYSSLDQRTVERERAAFDLVERLDAMFRSGSAYQKEDVETAIAAYLSQNTKEGRGDVKKGVYIEPHPERLATISAEAARKLGDAVIALATLSQAKRVIDPRVAEVLSRTARTASDALVDMSRNPAPQTPQKGDTYGESNASSDFIEPDHPLDDPNESKA</sequence>
<name>A0A1F7U430_9BACT</name>
<comment type="caution">
    <text evidence="2">The sequence shown here is derived from an EMBL/GenBank/DDBJ whole genome shotgun (WGS) entry which is preliminary data.</text>
</comment>
<dbReference type="AlphaFoldDB" id="A0A1F7U430"/>
<proteinExistence type="predicted"/>
<reference evidence="2 3" key="1">
    <citation type="journal article" date="2016" name="Nat. Commun.">
        <title>Thousands of microbial genomes shed light on interconnected biogeochemical processes in an aquifer system.</title>
        <authorList>
            <person name="Anantharaman K."/>
            <person name="Brown C.T."/>
            <person name="Hug L.A."/>
            <person name="Sharon I."/>
            <person name="Castelle C.J."/>
            <person name="Probst A.J."/>
            <person name="Thomas B.C."/>
            <person name="Singh A."/>
            <person name="Wilkins M.J."/>
            <person name="Karaoz U."/>
            <person name="Brodie E.L."/>
            <person name="Williams K.H."/>
            <person name="Hubbard S.S."/>
            <person name="Banfield J.F."/>
        </authorList>
    </citation>
    <scope>NUCLEOTIDE SEQUENCE [LARGE SCALE GENOMIC DNA]</scope>
</reference>
<evidence type="ECO:0000256" key="1">
    <source>
        <dbReference type="SAM" id="MobiDB-lite"/>
    </source>
</evidence>
<evidence type="ECO:0000313" key="2">
    <source>
        <dbReference type="EMBL" id="OGL72618.1"/>
    </source>
</evidence>
<dbReference type="Proteomes" id="UP000176303">
    <property type="component" value="Unassembled WGS sequence"/>
</dbReference>
<organism evidence="2 3">
    <name type="scientific">Candidatus Uhrbacteria bacterium RIFCSPHIGHO2_02_FULL_57_19</name>
    <dbReference type="NCBI Taxonomy" id="1802391"/>
    <lineage>
        <taxon>Bacteria</taxon>
        <taxon>Candidatus Uhriibacteriota</taxon>
    </lineage>
</organism>
<feature type="compositionally biased region" description="Basic and acidic residues" evidence="1">
    <location>
        <begin position="218"/>
        <end position="231"/>
    </location>
</feature>
<evidence type="ECO:0000313" key="3">
    <source>
        <dbReference type="Proteomes" id="UP000176303"/>
    </source>
</evidence>
<dbReference type="EMBL" id="MGDZ01000057">
    <property type="protein sequence ID" value="OGL72618.1"/>
    <property type="molecule type" value="Genomic_DNA"/>
</dbReference>